<reference evidence="2 3" key="1">
    <citation type="submission" date="2024-01" db="EMBL/GenBank/DDBJ databases">
        <title>Campylobacter porcellus sp. nov.</title>
        <authorList>
            <person name="Papic B."/>
            <person name="Gruntar I."/>
        </authorList>
    </citation>
    <scope>NUCLEOTIDE SEQUENCE [LARGE SCALE GENOMIC DNA]</scope>
    <source>
        <strain evidence="2 3">CX2-4855-23</strain>
    </source>
</reference>
<feature type="domain" description="Peptidase C39" evidence="1">
    <location>
        <begin position="34"/>
        <end position="161"/>
    </location>
</feature>
<evidence type="ECO:0000313" key="3">
    <source>
        <dbReference type="Proteomes" id="UP001331664"/>
    </source>
</evidence>
<comment type="caution">
    <text evidence="2">The sequence shown here is derived from an EMBL/GenBank/DDBJ whole genome shotgun (WGS) entry which is preliminary data.</text>
</comment>
<organism evidence="2 3">
    <name type="scientific">Campylobacter porcelli</name>
    <dbReference type="NCBI Taxonomy" id="1660073"/>
    <lineage>
        <taxon>Bacteria</taxon>
        <taxon>Pseudomonadati</taxon>
        <taxon>Campylobacterota</taxon>
        <taxon>Epsilonproteobacteria</taxon>
        <taxon>Campylobacterales</taxon>
        <taxon>Campylobacteraceae</taxon>
        <taxon>Campylobacter</taxon>
    </lineage>
</organism>
<dbReference type="RefSeq" id="WP_330526022.1">
    <property type="nucleotide sequence ID" value="NZ_JAZBRD010000002.1"/>
</dbReference>
<proteinExistence type="predicted"/>
<evidence type="ECO:0000259" key="1">
    <source>
        <dbReference type="PROSITE" id="PS50990"/>
    </source>
</evidence>
<dbReference type="PROSITE" id="PS50990">
    <property type="entry name" value="PEPTIDASE_C39"/>
    <property type="match status" value="1"/>
</dbReference>
<sequence length="188" mass="21800">MKSIFLAFLLTCHCCADFAVKSYQEIKNARTIRQSYEASCGAASMATILNLIDKQNFAEMDMIKVFSKKELHTDMVSFADLEDALKSLNYEAKSYKIDRDILEHLKAPILVKIEDDPRFPHFVVLINYDGDYLVILDPSHGEYIASKSQFYSLWDRDKNGGYALLINPKLEFQREKINFPNKIFFEKF</sequence>
<protein>
    <submittedName>
        <fullName evidence="2">Cysteine peptidase family C39 domain-containing protein</fullName>
    </submittedName>
</protein>
<dbReference type="Gene3D" id="3.90.70.10">
    <property type="entry name" value="Cysteine proteinases"/>
    <property type="match status" value="1"/>
</dbReference>
<dbReference type="Pfam" id="PF03412">
    <property type="entry name" value="Peptidase_C39"/>
    <property type="match status" value="1"/>
</dbReference>
<dbReference type="Proteomes" id="UP001331664">
    <property type="component" value="Unassembled WGS sequence"/>
</dbReference>
<dbReference type="EMBL" id="JAZBRD010000002">
    <property type="protein sequence ID" value="MEE3744188.1"/>
    <property type="molecule type" value="Genomic_DNA"/>
</dbReference>
<evidence type="ECO:0000313" key="2">
    <source>
        <dbReference type="EMBL" id="MEE3744188.1"/>
    </source>
</evidence>
<name>A0ABU7M3F5_9BACT</name>
<dbReference type="InterPro" id="IPR005074">
    <property type="entry name" value="Peptidase_C39"/>
</dbReference>
<accession>A0ABU7M3F5</accession>
<gene>
    <name evidence="2" type="ORF">V2I23_02635</name>
</gene>
<keyword evidence="3" id="KW-1185">Reference proteome</keyword>